<keyword evidence="3" id="KW-1185">Reference proteome</keyword>
<keyword evidence="1" id="KW-0472">Membrane</keyword>
<reference evidence="2" key="1">
    <citation type="submission" date="2024-08" db="EMBL/GenBank/DDBJ databases">
        <title>Phylogenomic analyses of a clade within the roseobacter group suggest taxonomic reassignments of species of the genera Aestuariivita, Citreicella, Loktanella, Nautella, Pelagibaca, Ruegeria, Thalassobius, Thiobacimonas and Tropicibacter, and the proposal o.</title>
        <authorList>
            <person name="Jeon C.O."/>
        </authorList>
    </citation>
    <scope>NUCLEOTIDE SEQUENCE</scope>
    <source>
        <strain evidence="2">SS1-5</strain>
    </source>
</reference>
<evidence type="ECO:0000313" key="3">
    <source>
        <dbReference type="Proteomes" id="UP001470809"/>
    </source>
</evidence>
<feature type="transmembrane region" description="Helical" evidence="1">
    <location>
        <begin position="56"/>
        <end position="77"/>
    </location>
</feature>
<organism evidence="2 3">
    <name type="scientific">Yoonia rhodophyticola</name>
    <dbReference type="NCBI Taxonomy" id="3137370"/>
    <lineage>
        <taxon>Bacteria</taxon>
        <taxon>Pseudomonadati</taxon>
        <taxon>Pseudomonadota</taxon>
        <taxon>Alphaproteobacteria</taxon>
        <taxon>Rhodobacterales</taxon>
        <taxon>Paracoccaceae</taxon>
        <taxon>Yoonia</taxon>
    </lineage>
</organism>
<proteinExistence type="predicted"/>
<feature type="transmembrane region" description="Helical" evidence="1">
    <location>
        <begin position="108"/>
        <end position="126"/>
    </location>
</feature>
<dbReference type="InterPro" id="IPR046289">
    <property type="entry name" value="DUF6326"/>
</dbReference>
<dbReference type="AlphaFoldDB" id="A0AAN0M9R6"/>
<gene>
    <name evidence="2" type="ORF">AABB31_22155</name>
</gene>
<dbReference type="RefSeq" id="WP_373635086.1">
    <property type="nucleotide sequence ID" value="NZ_CP151767.2"/>
</dbReference>
<dbReference type="Proteomes" id="UP001470809">
    <property type="component" value="Chromosome"/>
</dbReference>
<protein>
    <submittedName>
        <fullName evidence="2">DUF6326 family protein</fullName>
    </submittedName>
</protein>
<feature type="transmembrane region" description="Helical" evidence="1">
    <location>
        <begin position="84"/>
        <end position="102"/>
    </location>
</feature>
<name>A0AAN0M9R6_9RHOB</name>
<dbReference type="KEGG" id="yrh:AABB31_22155"/>
<dbReference type="EMBL" id="CP151767">
    <property type="protein sequence ID" value="WZU67580.2"/>
    <property type="molecule type" value="Genomic_DNA"/>
</dbReference>
<dbReference type="Pfam" id="PF19851">
    <property type="entry name" value="DUF6326"/>
    <property type="match status" value="1"/>
</dbReference>
<evidence type="ECO:0000313" key="2">
    <source>
        <dbReference type="EMBL" id="WZU67580.2"/>
    </source>
</evidence>
<keyword evidence="1" id="KW-1133">Transmembrane helix</keyword>
<evidence type="ECO:0000256" key="1">
    <source>
        <dbReference type="SAM" id="Phobius"/>
    </source>
</evidence>
<accession>A0AAN0M9R6</accession>
<sequence length="144" mass="16296">MFRSNHPDDRGKILSLLWLFAILNMLFRDIHEMTMAATINEILSGYVNGNPMSESVLFFGAFAVELLLLVFLLSGLLAPYWARLLNLVMVPVAILGTFYIAPNDPDDYFFAVVEICAFITIFVMAWRWQTAPRATRQIGGHHAT</sequence>
<keyword evidence="1" id="KW-0812">Transmembrane</keyword>